<comment type="caution">
    <text evidence="2">The sequence shown here is derived from an EMBL/GenBank/DDBJ whole genome shotgun (WGS) entry which is preliminary data.</text>
</comment>
<feature type="chain" id="PRO_5022846265" evidence="1">
    <location>
        <begin position="18"/>
        <end position="55"/>
    </location>
</feature>
<protein>
    <submittedName>
        <fullName evidence="2">Uncharacterized protein</fullName>
    </submittedName>
</protein>
<evidence type="ECO:0000256" key="1">
    <source>
        <dbReference type="SAM" id="SignalP"/>
    </source>
</evidence>
<name>A0A5B7DY58_PORTR</name>
<dbReference type="AlphaFoldDB" id="A0A5B7DY58"/>
<reference evidence="2 3" key="1">
    <citation type="submission" date="2019-05" db="EMBL/GenBank/DDBJ databases">
        <title>Another draft genome of Portunus trituberculatus and its Hox gene families provides insights of decapod evolution.</title>
        <authorList>
            <person name="Jeong J.-H."/>
            <person name="Song I."/>
            <person name="Kim S."/>
            <person name="Choi T."/>
            <person name="Kim D."/>
            <person name="Ryu S."/>
            <person name="Kim W."/>
        </authorList>
    </citation>
    <scope>NUCLEOTIDE SEQUENCE [LARGE SCALE GENOMIC DNA]</scope>
    <source>
        <tissue evidence="2">Muscle</tissue>
    </source>
</reference>
<organism evidence="2 3">
    <name type="scientific">Portunus trituberculatus</name>
    <name type="common">Swimming crab</name>
    <name type="synonym">Neptunus trituberculatus</name>
    <dbReference type="NCBI Taxonomy" id="210409"/>
    <lineage>
        <taxon>Eukaryota</taxon>
        <taxon>Metazoa</taxon>
        <taxon>Ecdysozoa</taxon>
        <taxon>Arthropoda</taxon>
        <taxon>Crustacea</taxon>
        <taxon>Multicrustacea</taxon>
        <taxon>Malacostraca</taxon>
        <taxon>Eumalacostraca</taxon>
        <taxon>Eucarida</taxon>
        <taxon>Decapoda</taxon>
        <taxon>Pleocyemata</taxon>
        <taxon>Brachyura</taxon>
        <taxon>Eubrachyura</taxon>
        <taxon>Portunoidea</taxon>
        <taxon>Portunidae</taxon>
        <taxon>Portuninae</taxon>
        <taxon>Portunus</taxon>
    </lineage>
</organism>
<proteinExistence type="predicted"/>
<evidence type="ECO:0000313" key="3">
    <source>
        <dbReference type="Proteomes" id="UP000324222"/>
    </source>
</evidence>
<keyword evidence="1" id="KW-0732">Signal</keyword>
<accession>A0A5B7DY58</accession>
<dbReference type="Proteomes" id="UP000324222">
    <property type="component" value="Unassembled WGS sequence"/>
</dbReference>
<evidence type="ECO:0000313" key="2">
    <source>
        <dbReference type="EMBL" id="MPC26622.1"/>
    </source>
</evidence>
<sequence>MPSIKFLVMVFFHALAGLNPRNAYGPCLAKFFQLCLSTYFYLVFLPEVCLHSVCS</sequence>
<feature type="signal peptide" evidence="1">
    <location>
        <begin position="1"/>
        <end position="17"/>
    </location>
</feature>
<dbReference type="EMBL" id="VSRR010001623">
    <property type="protein sequence ID" value="MPC26622.1"/>
    <property type="molecule type" value="Genomic_DNA"/>
</dbReference>
<keyword evidence="3" id="KW-1185">Reference proteome</keyword>
<gene>
    <name evidence="2" type="ORF">E2C01_019767</name>
</gene>